<gene>
    <name evidence="1" type="ORF">CQA57_00490</name>
</gene>
<accession>A0A3D8JCC1</accession>
<protein>
    <submittedName>
        <fullName evidence="1">Uncharacterized protein</fullName>
    </submittedName>
</protein>
<evidence type="ECO:0000313" key="1">
    <source>
        <dbReference type="EMBL" id="RDU74561.1"/>
    </source>
</evidence>
<evidence type="ECO:0000313" key="2">
    <source>
        <dbReference type="Proteomes" id="UP000256695"/>
    </source>
</evidence>
<proteinExistence type="predicted"/>
<dbReference type="AlphaFoldDB" id="A0A3D8JCC1"/>
<comment type="caution">
    <text evidence="1">The sequence shown here is derived from an EMBL/GenBank/DDBJ whole genome shotgun (WGS) entry which is preliminary data.</text>
</comment>
<organism evidence="1 2">
    <name type="scientific">Helicobacter anseris</name>
    <dbReference type="NCBI Taxonomy" id="375926"/>
    <lineage>
        <taxon>Bacteria</taxon>
        <taxon>Pseudomonadati</taxon>
        <taxon>Campylobacterota</taxon>
        <taxon>Epsilonproteobacteria</taxon>
        <taxon>Campylobacterales</taxon>
        <taxon>Helicobacteraceae</taxon>
        <taxon>Helicobacter</taxon>
    </lineage>
</organism>
<sequence length="355" mass="40842">MLRQFLNLKIRAFLKKFIFYFIVMVSLGYAQQDGHIVATDIRDIAQRGTESLAAEYSKKFSQKTIAYANFIDETGHDLDVGLMNEVLQQDIKKETKIKLIKLTEAKKTDNATQPDLYLSGRVTQKSVSINEDLKKVDYTFWLTLKDTKTDTAVWKKSWQISRMIQRHANRNPNKFTKYHYVFQGGVDNTKSKEKQQDFRHSRFLLSVEGGFRLHRESDKEKEFDDANLYVLRAKSGFMYRWNPSISLSLHGIYELWQDKVQSNNSLQKVITQEVGLGSMLQLGKIYFGGGATYGINHLNKDSFDKKYMHPYAEGGVMFLGKTVGINVGTRYVFAPNDTSYKNKGLAVFVGLMFAF</sequence>
<reference evidence="1 2" key="1">
    <citation type="submission" date="2018-04" db="EMBL/GenBank/DDBJ databases">
        <title>Novel Campyloabacter and Helicobacter Species and Strains.</title>
        <authorList>
            <person name="Mannion A.J."/>
            <person name="Shen Z."/>
            <person name="Fox J.G."/>
        </authorList>
    </citation>
    <scope>NUCLEOTIDE SEQUENCE [LARGE SCALE GENOMIC DNA]</scope>
    <source>
        <strain evidence="1 2">MIT 04-9362</strain>
    </source>
</reference>
<dbReference type="Proteomes" id="UP000256695">
    <property type="component" value="Unassembled WGS sequence"/>
</dbReference>
<keyword evidence="2" id="KW-1185">Reference proteome</keyword>
<name>A0A3D8JCC1_9HELI</name>
<dbReference type="EMBL" id="NXLX01000001">
    <property type="protein sequence ID" value="RDU74561.1"/>
    <property type="molecule type" value="Genomic_DNA"/>
</dbReference>
<dbReference type="OrthoDB" id="272776at2"/>
<dbReference type="InterPro" id="IPR014094">
    <property type="entry name" value="LpoB"/>
</dbReference>
<dbReference type="Pfam" id="PF13036">
    <property type="entry name" value="LpoB"/>
    <property type="match status" value="1"/>
</dbReference>